<feature type="transmembrane region" description="Helical" evidence="1">
    <location>
        <begin position="150"/>
        <end position="177"/>
    </location>
</feature>
<keyword evidence="1" id="KW-0812">Transmembrane</keyword>
<dbReference type="RefSeq" id="WP_099155388.1">
    <property type="nucleotide sequence ID" value="NZ_PDUD01000060.1"/>
</dbReference>
<organism evidence="2 3">
    <name type="scientific">Flavilitoribacter nigricans (strain ATCC 23147 / DSM 23189 / NBRC 102662 / NCIMB 1420 / SS-2)</name>
    <name type="common">Lewinella nigricans</name>
    <dbReference type="NCBI Taxonomy" id="1122177"/>
    <lineage>
        <taxon>Bacteria</taxon>
        <taxon>Pseudomonadati</taxon>
        <taxon>Bacteroidota</taxon>
        <taxon>Saprospiria</taxon>
        <taxon>Saprospirales</taxon>
        <taxon>Lewinellaceae</taxon>
        <taxon>Flavilitoribacter</taxon>
    </lineage>
</organism>
<dbReference type="Proteomes" id="UP000223913">
    <property type="component" value="Unassembled WGS sequence"/>
</dbReference>
<reference evidence="2 3" key="1">
    <citation type="submission" date="2017-10" db="EMBL/GenBank/DDBJ databases">
        <title>The draft genome sequence of Lewinella nigricans NBRC 102662.</title>
        <authorList>
            <person name="Wang K."/>
        </authorList>
    </citation>
    <scope>NUCLEOTIDE SEQUENCE [LARGE SCALE GENOMIC DNA]</scope>
    <source>
        <strain evidence="2 3">NBRC 102662</strain>
    </source>
</reference>
<proteinExistence type="predicted"/>
<dbReference type="EMBL" id="PDUD01000060">
    <property type="protein sequence ID" value="PHN01193.1"/>
    <property type="molecule type" value="Genomic_DNA"/>
</dbReference>
<accession>A0A2D0N0F6</accession>
<protein>
    <submittedName>
        <fullName evidence="2">Uncharacterized protein</fullName>
    </submittedName>
</protein>
<dbReference type="OrthoDB" id="667323at2"/>
<evidence type="ECO:0000313" key="3">
    <source>
        <dbReference type="Proteomes" id="UP000223913"/>
    </source>
</evidence>
<keyword evidence="1" id="KW-0472">Membrane</keyword>
<sequence length="196" mass="22284">MYQVWNNKEAGSDKIIALDDQAIHKGNPRPEALHGALTSVNNQRIPKGFFRIPYTYIREVHLQEGKDYVQVFFGKDSEEHIRIKDDLKRQAFFDALKDALPGAVYSREEYSAWKSAKKAIIATLVVSVLFAIVLDTAIRLERDDFYGVQFFIVLFFAGLGVRNVILLFGSLISIGLISTIIKIKNRPVIQLLEVKK</sequence>
<evidence type="ECO:0000313" key="2">
    <source>
        <dbReference type="EMBL" id="PHN01193.1"/>
    </source>
</evidence>
<name>A0A2D0N0F6_FLAN2</name>
<keyword evidence="1" id="KW-1133">Transmembrane helix</keyword>
<keyword evidence="3" id="KW-1185">Reference proteome</keyword>
<gene>
    <name evidence="2" type="ORF">CRP01_38275</name>
</gene>
<comment type="caution">
    <text evidence="2">The sequence shown here is derived from an EMBL/GenBank/DDBJ whole genome shotgun (WGS) entry which is preliminary data.</text>
</comment>
<feature type="transmembrane region" description="Helical" evidence="1">
    <location>
        <begin position="119"/>
        <end position="138"/>
    </location>
</feature>
<evidence type="ECO:0000256" key="1">
    <source>
        <dbReference type="SAM" id="Phobius"/>
    </source>
</evidence>
<dbReference type="AlphaFoldDB" id="A0A2D0N0F6"/>